<feature type="non-terminal residue" evidence="3">
    <location>
        <position position="106"/>
    </location>
</feature>
<dbReference type="Proteomes" id="UP001162483">
    <property type="component" value="Unassembled WGS sequence"/>
</dbReference>
<evidence type="ECO:0000256" key="1">
    <source>
        <dbReference type="SAM" id="Coils"/>
    </source>
</evidence>
<keyword evidence="4" id="KW-1185">Reference proteome</keyword>
<reference evidence="3" key="1">
    <citation type="submission" date="2023-05" db="EMBL/GenBank/DDBJ databases">
        <authorList>
            <person name="Stuckert A."/>
        </authorList>
    </citation>
    <scope>NUCLEOTIDE SEQUENCE</scope>
</reference>
<feature type="coiled-coil region" evidence="1">
    <location>
        <begin position="6"/>
        <end position="76"/>
    </location>
</feature>
<dbReference type="InterPro" id="IPR058883">
    <property type="entry name" value="DZIP1_dom"/>
</dbReference>
<feature type="non-terminal residue" evidence="3">
    <location>
        <position position="1"/>
    </location>
</feature>
<protein>
    <recommendedName>
        <fullName evidence="2">Cilium assembly protein DZIP1 domain-containing protein</fullName>
    </recommendedName>
</protein>
<accession>A0ABN9CRK2</accession>
<dbReference type="EMBL" id="CATNWA010012092">
    <property type="protein sequence ID" value="CAI9562825.1"/>
    <property type="molecule type" value="Genomic_DNA"/>
</dbReference>
<evidence type="ECO:0000259" key="2">
    <source>
        <dbReference type="Pfam" id="PF25977"/>
    </source>
</evidence>
<comment type="caution">
    <text evidence="3">The sequence shown here is derived from an EMBL/GenBank/DDBJ whole genome shotgun (WGS) entry which is preliminary data.</text>
</comment>
<evidence type="ECO:0000313" key="4">
    <source>
        <dbReference type="Proteomes" id="UP001162483"/>
    </source>
</evidence>
<dbReference type="Pfam" id="PF25977">
    <property type="entry name" value="DZIP1"/>
    <property type="match status" value="1"/>
</dbReference>
<proteinExistence type="predicted"/>
<evidence type="ECO:0000313" key="3">
    <source>
        <dbReference type="EMBL" id="CAI9562825.1"/>
    </source>
</evidence>
<sequence length="106" mass="12055">TLNSTIQSQKKLIKSQEHKIRELAARKEIKEIEIKEVPQASRVVLPVGSAKDDSSGDELDVTLDQTMKKIEELRRNPDFIRQFRPILEETLIEKLESMGVKKGAKG</sequence>
<gene>
    <name evidence="3" type="ORF">SPARVUS_LOCUS5666044</name>
</gene>
<keyword evidence="1" id="KW-0175">Coiled coil</keyword>
<name>A0ABN9CRK2_9NEOB</name>
<organism evidence="3 4">
    <name type="scientific">Staurois parvus</name>
    <dbReference type="NCBI Taxonomy" id="386267"/>
    <lineage>
        <taxon>Eukaryota</taxon>
        <taxon>Metazoa</taxon>
        <taxon>Chordata</taxon>
        <taxon>Craniata</taxon>
        <taxon>Vertebrata</taxon>
        <taxon>Euteleostomi</taxon>
        <taxon>Amphibia</taxon>
        <taxon>Batrachia</taxon>
        <taxon>Anura</taxon>
        <taxon>Neobatrachia</taxon>
        <taxon>Ranoidea</taxon>
        <taxon>Ranidae</taxon>
        <taxon>Staurois</taxon>
    </lineage>
</organism>
<feature type="domain" description="Cilium assembly protein DZIP1" evidence="2">
    <location>
        <begin position="80"/>
        <end position="106"/>
    </location>
</feature>